<name>A0A1D8U215_9CYAN</name>
<accession>A0A1D8U215</accession>
<protein>
    <submittedName>
        <fullName evidence="1">Uncharacterized protein</fullName>
    </submittedName>
</protein>
<sequence length="77" mass="8314">MAQCLQAFSDELTSLPLAASPLNPPILGDFNSISPQIWGARGAKLAVNLKQQLHEHTIEFLKISVIQISADVWDTGG</sequence>
<gene>
    <name evidence="1" type="ORF">BJP34_35025</name>
</gene>
<dbReference type="Proteomes" id="UP000177870">
    <property type="component" value="Chromosome"/>
</dbReference>
<dbReference type="AlphaFoldDB" id="A0A1D8U215"/>
<dbReference type="STRING" id="1458985.BJP34_35025"/>
<dbReference type="EMBL" id="CP017599">
    <property type="protein sequence ID" value="AOX03949.1"/>
    <property type="molecule type" value="Genomic_DNA"/>
</dbReference>
<dbReference type="KEGG" id="mpro:BJP34_35025"/>
<proteinExistence type="predicted"/>
<evidence type="ECO:0000313" key="2">
    <source>
        <dbReference type="Proteomes" id="UP000177870"/>
    </source>
</evidence>
<evidence type="ECO:0000313" key="1">
    <source>
        <dbReference type="EMBL" id="AOX03949.1"/>
    </source>
</evidence>
<reference evidence="2" key="1">
    <citation type="submission" date="2016-10" db="EMBL/GenBank/DDBJ databases">
        <title>Comparative genomics uncovers the prolific and rare metabolic potential of the cyanobacterial genus Moorea.</title>
        <authorList>
            <person name="Leao T."/>
            <person name="Castelao G."/>
            <person name="Korobeynikov A."/>
            <person name="Monroe E.A."/>
            <person name="Podell S."/>
            <person name="Glukhov E."/>
            <person name="Allen E."/>
            <person name="Gerwick W.H."/>
            <person name="Gerwick L."/>
        </authorList>
    </citation>
    <scope>NUCLEOTIDE SEQUENCE [LARGE SCALE GENOMIC DNA]</scope>
    <source>
        <strain evidence="2">PAL-8-15-08-1</strain>
    </source>
</reference>
<organism evidence="1 2">
    <name type="scientific">Moorena producens PAL-8-15-08-1</name>
    <dbReference type="NCBI Taxonomy" id="1458985"/>
    <lineage>
        <taxon>Bacteria</taxon>
        <taxon>Bacillati</taxon>
        <taxon>Cyanobacteriota</taxon>
        <taxon>Cyanophyceae</taxon>
        <taxon>Coleofasciculales</taxon>
        <taxon>Coleofasciculaceae</taxon>
        <taxon>Moorena</taxon>
    </lineage>
</organism>